<dbReference type="Proteomes" id="UP000198711">
    <property type="component" value="Unassembled WGS sequence"/>
</dbReference>
<dbReference type="Gene3D" id="3.30.2020.40">
    <property type="entry name" value="Uncharacterised protein PF10387, DUF2442"/>
    <property type="match status" value="1"/>
</dbReference>
<dbReference type="InterPro" id="IPR018841">
    <property type="entry name" value="DUF2442"/>
</dbReference>
<dbReference type="RefSeq" id="WP_092723778.1">
    <property type="nucleotide sequence ID" value="NZ_FNNO01000007.1"/>
</dbReference>
<evidence type="ECO:0000313" key="1">
    <source>
        <dbReference type="EMBL" id="SDW95171.1"/>
    </source>
</evidence>
<dbReference type="AlphaFoldDB" id="A0A8X8IG80"/>
<organism evidence="1 2">
    <name type="scientific">Hydrobacter penzbergensis</name>
    <dbReference type="NCBI Taxonomy" id="1235997"/>
    <lineage>
        <taxon>Bacteria</taxon>
        <taxon>Pseudomonadati</taxon>
        <taxon>Bacteroidota</taxon>
        <taxon>Chitinophagia</taxon>
        <taxon>Chitinophagales</taxon>
        <taxon>Chitinophagaceae</taxon>
        <taxon>Hydrobacter</taxon>
    </lineage>
</organism>
<evidence type="ECO:0000313" key="2">
    <source>
        <dbReference type="Proteomes" id="UP000198711"/>
    </source>
</evidence>
<name>A0A8X8IG80_9BACT</name>
<gene>
    <name evidence="1" type="ORF">SAMN05444410_107138</name>
</gene>
<protein>
    <recommendedName>
        <fullName evidence="3">DUF2442 domain-containing protein</fullName>
    </recommendedName>
</protein>
<reference evidence="1 2" key="1">
    <citation type="submission" date="2016-10" db="EMBL/GenBank/DDBJ databases">
        <authorList>
            <person name="Varghese N."/>
            <person name="Submissions S."/>
        </authorList>
    </citation>
    <scope>NUCLEOTIDE SEQUENCE [LARGE SCALE GENOMIC DNA]</scope>
    <source>
        <strain evidence="1 2">DSM 25353</strain>
    </source>
</reference>
<dbReference type="Pfam" id="PF10387">
    <property type="entry name" value="DUF2442"/>
    <property type="match status" value="1"/>
</dbReference>
<proteinExistence type="predicted"/>
<dbReference type="EMBL" id="FNNO01000007">
    <property type="protein sequence ID" value="SDW95171.1"/>
    <property type="molecule type" value="Genomic_DNA"/>
</dbReference>
<accession>A0A8X8IG80</accession>
<keyword evidence="2" id="KW-1185">Reference proteome</keyword>
<comment type="caution">
    <text evidence="1">The sequence shown here is derived from an EMBL/GenBank/DDBJ whole genome shotgun (WGS) entry which is preliminary data.</text>
</comment>
<sequence length="102" mass="11849">MITSHNKYDAIENLIYNEGLKIQSLEFSPTYREMFIHLTNDATFVVRTHQYPNLKKASVQQLKNFSLIGNGAGIHWPEVDEDLSLKGFLKELNVSWSHKRKD</sequence>
<evidence type="ECO:0008006" key="3">
    <source>
        <dbReference type="Google" id="ProtNLM"/>
    </source>
</evidence>